<evidence type="ECO:0008006" key="4">
    <source>
        <dbReference type="Google" id="ProtNLM"/>
    </source>
</evidence>
<gene>
    <name evidence="2" type="ORF">FB389_0719</name>
</gene>
<reference evidence="2 3" key="1">
    <citation type="submission" date="2019-06" db="EMBL/GenBank/DDBJ databases">
        <title>Sequencing the genomes of 1000 actinobacteria strains.</title>
        <authorList>
            <person name="Klenk H.-P."/>
        </authorList>
    </citation>
    <scope>NUCLEOTIDE SEQUENCE [LARGE SCALE GENOMIC DNA]</scope>
    <source>
        <strain evidence="2 3">DSM 10596</strain>
    </source>
</reference>
<proteinExistence type="predicted"/>
<dbReference type="EMBL" id="VFNV01000001">
    <property type="protein sequence ID" value="TQK76064.1"/>
    <property type="molecule type" value="Genomic_DNA"/>
</dbReference>
<dbReference type="RefSeq" id="WP_142111391.1">
    <property type="nucleotide sequence ID" value="NZ_BAAATB010000008.1"/>
</dbReference>
<comment type="caution">
    <text evidence="2">The sequence shown here is derived from an EMBL/GenBank/DDBJ whole genome shotgun (WGS) entry which is preliminary data.</text>
</comment>
<evidence type="ECO:0000313" key="3">
    <source>
        <dbReference type="Proteomes" id="UP000316181"/>
    </source>
</evidence>
<dbReference type="AlphaFoldDB" id="A0A542SN57"/>
<name>A0A542SN57_9MICO</name>
<accession>A0A542SN57</accession>
<keyword evidence="3" id="KW-1185">Reference proteome</keyword>
<dbReference type="OrthoDB" id="3378428at2"/>
<keyword evidence="1" id="KW-0472">Membrane</keyword>
<protein>
    <recommendedName>
        <fullName evidence="4">Aromatic ring-opening dioxygenase LigA</fullName>
    </recommendedName>
</protein>
<dbReference type="Proteomes" id="UP000316181">
    <property type="component" value="Unassembled WGS sequence"/>
</dbReference>
<keyword evidence="1" id="KW-1133">Transmembrane helix</keyword>
<evidence type="ECO:0000313" key="2">
    <source>
        <dbReference type="EMBL" id="TQK76064.1"/>
    </source>
</evidence>
<organism evidence="2 3">
    <name type="scientific">Rarobacter incanus</name>
    <dbReference type="NCBI Taxonomy" id="153494"/>
    <lineage>
        <taxon>Bacteria</taxon>
        <taxon>Bacillati</taxon>
        <taxon>Actinomycetota</taxon>
        <taxon>Actinomycetes</taxon>
        <taxon>Micrococcales</taxon>
        <taxon>Rarobacteraceae</taxon>
        <taxon>Rarobacter</taxon>
    </lineage>
</organism>
<evidence type="ECO:0000256" key="1">
    <source>
        <dbReference type="SAM" id="Phobius"/>
    </source>
</evidence>
<keyword evidence="1" id="KW-0812">Transmembrane</keyword>
<sequence>MDRKSLDKLISATGAVLALVLLLGGALLVWAGQFVDAQVGSQLSAQDITMPQGEAISKLANESDRAALEPYAGQKLDGPQQAKAFADHYILAHMNAASDGRTYEEVSGEYTKLSAEEKATDEGKALGDLRQTLFMGNTLRGTLLTAYAFGTIGQIALIAAGVAFAGAVVLGALSFLGFRHARVAAPTA</sequence>
<feature type="transmembrane region" description="Helical" evidence="1">
    <location>
        <begin position="155"/>
        <end position="178"/>
    </location>
</feature>